<protein>
    <submittedName>
        <fullName evidence="2">DUF4183 domain-containing protein</fullName>
    </submittedName>
</protein>
<sequence>MKNIENNVVELGAPVITIPSLPPRIIRNHSPKKVKVFEFYAISDGYSRIFNEEDGVKELGKQVILDPCKVSYMNLFLNGVLQPKESYVVESGVIKLKTIDVPTKGAPLILQMIKV</sequence>
<organism evidence="2 3">
    <name type="scientific">Metabacillus herbersteinensis</name>
    <dbReference type="NCBI Taxonomy" id="283816"/>
    <lineage>
        <taxon>Bacteria</taxon>
        <taxon>Bacillati</taxon>
        <taxon>Bacillota</taxon>
        <taxon>Bacilli</taxon>
        <taxon>Bacillales</taxon>
        <taxon>Bacillaceae</taxon>
        <taxon>Metabacillus</taxon>
    </lineage>
</organism>
<evidence type="ECO:0000313" key="3">
    <source>
        <dbReference type="Proteomes" id="UP001589854"/>
    </source>
</evidence>
<dbReference type="Pfam" id="PF13799">
    <property type="entry name" value="DUF4183"/>
    <property type="match status" value="1"/>
</dbReference>
<accession>A0ABV6GDW9</accession>
<dbReference type="EMBL" id="JBHLVO010000006">
    <property type="protein sequence ID" value="MFC0271875.1"/>
    <property type="molecule type" value="Genomic_DNA"/>
</dbReference>
<gene>
    <name evidence="2" type="ORF">ACFFIX_10465</name>
</gene>
<proteinExistence type="predicted"/>
<comment type="caution">
    <text evidence="2">The sequence shown here is derived from an EMBL/GenBank/DDBJ whole genome shotgun (WGS) entry which is preliminary data.</text>
</comment>
<dbReference type="Proteomes" id="UP001589854">
    <property type="component" value="Unassembled WGS sequence"/>
</dbReference>
<keyword evidence="3" id="KW-1185">Reference proteome</keyword>
<name>A0ABV6GDW9_9BACI</name>
<feature type="domain" description="DUF4183" evidence="1">
    <location>
        <begin position="41"/>
        <end position="112"/>
    </location>
</feature>
<dbReference type="InterPro" id="IPR025237">
    <property type="entry name" value="DUF4183"/>
</dbReference>
<dbReference type="RefSeq" id="WP_378933573.1">
    <property type="nucleotide sequence ID" value="NZ_JBHLVO010000006.1"/>
</dbReference>
<evidence type="ECO:0000313" key="2">
    <source>
        <dbReference type="EMBL" id="MFC0271875.1"/>
    </source>
</evidence>
<reference evidence="2 3" key="1">
    <citation type="submission" date="2024-09" db="EMBL/GenBank/DDBJ databases">
        <authorList>
            <person name="Sun Q."/>
            <person name="Mori K."/>
        </authorList>
    </citation>
    <scope>NUCLEOTIDE SEQUENCE [LARGE SCALE GENOMIC DNA]</scope>
    <source>
        <strain evidence="2 3">CCM 7228</strain>
    </source>
</reference>
<evidence type="ECO:0000259" key="1">
    <source>
        <dbReference type="Pfam" id="PF13799"/>
    </source>
</evidence>